<name>T1J012_STRMM</name>
<protein>
    <submittedName>
        <fullName evidence="2">Uncharacterized protein</fullName>
    </submittedName>
</protein>
<dbReference type="EnsemblMetazoa" id="SMAR006851-RA">
    <property type="protein sequence ID" value="SMAR006851-PA"/>
    <property type="gene ID" value="SMAR006851"/>
</dbReference>
<keyword evidence="1" id="KW-1133">Transmembrane helix</keyword>
<accession>T1J012</accession>
<evidence type="ECO:0000313" key="3">
    <source>
        <dbReference type="Proteomes" id="UP000014500"/>
    </source>
</evidence>
<keyword evidence="1" id="KW-0472">Membrane</keyword>
<keyword evidence="1" id="KW-0812">Transmembrane</keyword>
<proteinExistence type="predicted"/>
<sequence length="95" mass="10819">YELLGLLQIIFIISSVSGIAGKILFFVHHATNVVGLISLVIAIIKSEAKFCLIWLIIYFELAIWSFYCELNEPPQSRALLFVTDVQPPIYHRPQD</sequence>
<dbReference type="AlphaFoldDB" id="T1J012"/>
<reference evidence="2" key="2">
    <citation type="submission" date="2015-02" db="UniProtKB">
        <authorList>
            <consortium name="EnsemblMetazoa"/>
        </authorList>
    </citation>
    <scope>IDENTIFICATION</scope>
</reference>
<reference evidence="3" key="1">
    <citation type="submission" date="2011-05" db="EMBL/GenBank/DDBJ databases">
        <authorList>
            <person name="Richards S.R."/>
            <person name="Qu J."/>
            <person name="Jiang H."/>
            <person name="Jhangiani S.N."/>
            <person name="Agravi P."/>
            <person name="Goodspeed R."/>
            <person name="Gross S."/>
            <person name="Mandapat C."/>
            <person name="Jackson L."/>
            <person name="Mathew T."/>
            <person name="Pu L."/>
            <person name="Thornton R."/>
            <person name="Saada N."/>
            <person name="Wilczek-Boney K.B."/>
            <person name="Lee S."/>
            <person name="Kovar C."/>
            <person name="Wu Y."/>
            <person name="Scherer S.E."/>
            <person name="Worley K.C."/>
            <person name="Muzny D.M."/>
            <person name="Gibbs R."/>
        </authorList>
    </citation>
    <scope>NUCLEOTIDE SEQUENCE</scope>
    <source>
        <strain evidence="3">Brora</strain>
    </source>
</reference>
<organism evidence="2 3">
    <name type="scientific">Strigamia maritima</name>
    <name type="common">European centipede</name>
    <name type="synonym">Geophilus maritimus</name>
    <dbReference type="NCBI Taxonomy" id="126957"/>
    <lineage>
        <taxon>Eukaryota</taxon>
        <taxon>Metazoa</taxon>
        <taxon>Ecdysozoa</taxon>
        <taxon>Arthropoda</taxon>
        <taxon>Myriapoda</taxon>
        <taxon>Chilopoda</taxon>
        <taxon>Pleurostigmophora</taxon>
        <taxon>Geophilomorpha</taxon>
        <taxon>Linotaeniidae</taxon>
        <taxon>Strigamia</taxon>
    </lineage>
</organism>
<keyword evidence="3" id="KW-1185">Reference proteome</keyword>
<evidence type="ECO:0000256" key="1">
    <source>
        <dbReference type="SAM" id="Phobius"/>
    </source>
</evidence>
<dbReference type="Proteomes" id="UP000014500">
    <property type="component" value="Unassembled WGS sequence"/>
</dbReference>
<dbReference type="EMBL" id="JH431729">
    <property type="status" value="NOT_ANNOTATED_CDS"/>
    <property type="molecule type" value="Genomic_DNA"/>
</dbReference>
<dbReference type="HOGENOM" id="CLU_2378826_0_0_1"/>
<evidence type="ECO:0000313" key="2">
    <source>
        <dbReference type="EnsemblMetazoa" id="SMAR006851-PA"/>
    </source>
</evidence>
<feature type="transmembrane region" description="Helical" evidence="1">
    <location>
        <begin position="6"/>
        <end position="27"/>
    </location>
</feature>